<keyword evidence="2" id="KW-1185">Reference proteome</keyword>
<sequence length="552" mass="62168">MDALHGQTSCGSLLQKLQLVWDEVGESDEDRDKVLFQLDQECLDVYKRKVDQALKSRDLLLQALDYSKMELARLASALGEKSIATSPEKTTRTIKQQLAALAPALEQLGKQKKERIQEFADIMSRIEQIRGEIAGSLEIGQQVTTPQINEDDLTDDKLRDFQAQLQELEKKKRERLKKVFEHVSTVQDLCTVLGMEYISIITKVHNSLDDSVCKDRKSISNDTLSKLDRTIATLNEDKSSRLNKLQELATQLHDLWDLMDTPIEERRLFDHVTCNRSATVEEVTAPGALTLDIINQVEIEVERLDELKYSKMKEIAFKKQTTLEDIYAGAHIVLDTAAAHNKIFALIESGSMEPSELIADMDRQILKAKEEALSRKEILDKVERWISACEEESWLEDYDRTKAWEDNHGLSFAYDGVSLLAMLDEYIMLRQEKEEEKKKIREQKRYTEQLLNIDREGPFGTRVSPYRLASAKKVAGPKTKGNSTNGSPGRRLSISTQQSESKSSRSAGKDGKKDTAGAAAAKTSASLNEAATAKEEDTSIHQSDTDPIPCSS</sequence>
<dbReference type="Proteomes" id="UP001732700">
    <property type="component" value="Chromosome 6D"/>
</dbReference>
<evidence type="ECO:0000313" key="2">
    <source>
        <dbReference type="Proteomes" id="UP001732700"/>
    </source>
</evidence>
<name>A0ACD5ZI76_AVESA</name>
<proteinExistence type="predicted"/>
<protein>
    <submittedName>
        <fullName evidence="1">Uncharacterized protein</fullName>
    </submittedName>
</protein>
<reference evidence="1" key="1">
    <citation type="submission" date="2021-05" db="EMBL/GenBank/DDBJ databases">
        <authorList>
            <person name="Scholz U."/>
            <person name="Mascher M."/>
            <person name="Fiebig A."/>
        </authorList>
    </citation>
    <scope>NUCLEOTIDE SEQUENCE [LARGE SCALE GENOMIC DNA]</scope>
</reference>
<accession>A0ACD5ZI76</accession>
<organism evidence="1 2">
    <name type="scientific">Avena sativa</name>
    <name type="common">Oat</name>
    <dbReference type="NCBI Taxonomy" id="4498"/>
    <lineage>
        <taxon>Eukaryota</taxon>
        <taxon>Viridiplantae</taxon>
        <taxon>Streptophyta</taxon>
        <taxon>Embryophyta</taxon>
        <taxon>Tracheophyta</taxon>
        <taxon>Spermatophyta</taxon>
        <taxon>Magnoliopsida</taxon>
        <taxon>Liliopsida</taxon>
        <taxon>Poales</taxon>
        <taxon>Poaceae</taxon>
        <taxon>BOP clade</taxon>
        <taxon>Pooideae</taxon>
        <taxon>Poodae</taxon>
        <taxon>Poeae</taxon>
        <taxon>Poeae Chloroplast Group 1 (Aveneae type)</taxon>
        <taxon>Aveninae</taxon>
        <taxon>Avena</taxon>
    </lineage>
</organism>
<dbReference type="EnsemblPlants" id="AVESA.00010b.r2.6DG1171770.1">
    <property type="protein sequence ID" value="AVESA.00010b.r2.6DG1171770.1.CDS"/>
    <property type="gene ID" value="AVESA.00010b.r2.6DG1171770"/>
</dbReference>
<reference evidence="1" key="2">
    <citation type="submission" date="2025-09" db="UniProtKB">
        <authorList>
            <consortium name="EnsemblPlants"/>
        </authorList>
    </citation>
    <scope>IDENTIFICATION</scope>
</reference>
<evidence type="ECO:0000313" key="1">
    <source>
        <dbReference type="EnsemblPlants" id="AVESA.00010b.r2.6DG1171770.1.CDS"/>
    </source>
</evidence>